<feature type="transmembrane region" description="Helical" evidence="2">
    <location>
        <begin position="107"/>
        <end position="124"/>
    </location>
</feature>
<gene>
    <name evidence="3" type="ORF">DFA_04852</name>
</gene>
<evidence type="ECO:0000313" key="4">
    <source>
        <dbReference type="Proteomes" id="UP000007797"/>
    </source>
</evidence>
<name>F4PM19_CACFS</name>
<dbReference type="GeneID" id="14875571"/>
<accession>F4PM19</accession>
<feature type="transmembrane region" description="Helical" evidence="2">
    <location>
        <begin position="202"/>
        <end position="220"/>
    </location>
</feature>
<evidence type="ECO:0008006" key="5">
    <source>
        <dbReference type="Google" id="ProtNLM"/>
    </source>
</evidence>
<reference evidence="4" key="1">
    <citation type="journal article" date="2011" name="Genome Res.">
        <title>Phylogeny-wide analysis of social amoeba genomes highlights ancient origins for complex intercellular communication.</title>
        <authorList>
            <person name="Heidel A.J."/>
            <person name="Lawal H.M."/>
            <person name="Felder M."/>
            <person name="Schilde C."/>
            <person name="Helps N.R."/>
            <person name="Tunggal B."/>
            <person name="Rivero F."/>
            <person name="John U."/>
            <person name="Schleicher M."/>
            <person name="Eichinger L."/>
            <person name="Platzer M."/>
            <person name="Noegel A.A."/>
            <person name="Schaap P."/>
            <person name="Gloeckner G."/>
        </authorList>
    </citation>
    <scope>NUCLEOTIDE SEQUENCE [LARGE SCALE GENOMIC DNA]</scope>
    <source>
        <strain evidence="4">SH3</strain>
    </source>
</reference>
<dbReference type="OrthoDB" id="19011at2759"/>
<keyword evidence="2" id="KW-0812">Transmembrane</keyword>
<feature type="transmembrane region" description="Helical" evidence="2">
    <location>
        <begin position="295"/>
        <end position="313"/>
    </location>
</feature>
<protein>
    <recommendedName>
        <fullName evidence="5">Transmembrane protein</fullName>
    </recommendedName>
</protein>
<feature type="transmembrane region" description="Helical" evidence="2">
    <location>
        <begin position="319"/>
        <end position="338"/>
    </location>
</feature>
<dbReference type="AlphaFoldDB" id="F4PM19"/>
<keyword evidence="2" id="KW-0472">Membrane</keyword>
<feature type="transmembrane region" description="Helical" evidence="2">
    <location>
        <begin position="232"/>
        <end position="255"/>
    </location>
</feature>
<dbReference type="EMBL" id="GL883008">
    <property type="protein sequence ID" value="EGG22722.1"/>
    <property type="molecule type" value="Genomic_DNA"/>
</dbReference>
<dbReference type="KEGG" id="dfa:DFA_04852"/>
<dbReference type="OMA" id="MERNEHM"/>
<evidence type="ECO:0000313" key="3">
    <source>
        <dbReference type="EMBL" id="EGG22722.1"/>
    </source>
</evidence>
<dbReference type="RefSeq" id="XP_004360573.1">
    <property type="nucleotide sequence ID" value="XM_004360516.1"/>
</dbReference>
<proteinExistence type="predicted"/>
<organism evidence="3 4">
    <name type="scientific">Cavenderia fasciculata</name>
    <name type="common">Slime mold</name>
    <name type="synonym">Dictyostelium fasciculatum</name>
    <dbReference type="NCBI Taxonomy" id="261658"/>
    <lineage>
        <taxon>Eukaryota</taxon>
        <taxon>Amoebozoa</taxon>
        <taxon>Evosea</taxon>
        <taxon>Eumycetozoa</taxon>
        <taxon>Dictyostelia</taxon>
        <taxon>Acytosteliales</taxon>
        <taxon>Cavenderiaceae</taxon>
        <taxon>Cavenderia</taxon>
    </lineage>
</organism>
<feature type="transmembrane region" description="Helical" evidence="2">
    <location>
        <begin position="261"/>
        <end position="283"/>
    </location>
</feature>
<feature type="region of interest" description="Disordered" evidence="1">
    <location>
        <begin position="1"/>
        <end position="32"/>
    </location>
</feature>
<feature type="transmembrane region" description="Helical" evidence="2">
    <location>
        <begin position="171"/>
        <end position="190"/>
    </location>
</feature>
<dbReference type="Proteomes" id="UP000007797">
    <property type="component" value="Unassembled WGS sequence"/>
</dbReference>
<evidence type="ECO:0000256" key="1">
    <source>
        <dbReference type="SAM" id="MobiDB-lite"/>
    </source>
</evidence>
<feature type="compositionally biased region" description="Low complexity" evidence="1">
    <location>
        <begin position="1"/>
        <end position="24"/>
    </location>
</feature>
<sequence length="466" mass="53680">MTTINQLNNSFNNDNNINNTRIPINTPPPPQYNQSYNSSNNSNINNNVSIPTSQSSESIIGVGTESTASTPGVKHVHYDYAPTIFILPAEKPVKIVIHNATNTFSSIIKGIVIPLIVIFLISLIPLRRDSFGFLANWLYCLIYIPLVTAVTSVFHIGWASVFLKTKTGYSVLFFHCVLVSLTYSLIAQFIDHTKYPIPLQIILIPLESLVILPIFIYIRSSDRFKLSYTLSFLRYYLFLLLTTVALILSMGFVIAFSSPQYQILVGVAYYFLMFLINQGVIYITRKYTHRGNHNIICYWVETLSELVICFMFIRVESLHFYLLLLIKLVVLVRHPIFLCEQYWQWRCSVKAQWDKCKSDNWFHSTNIFDKVFYGFVGLFFPISIEREEHQTRVIDRFFFTCLSYCGVPFFYILLSVCIRLGTAAAHYPYVDIHRSFYGVPCHPFHLSIKIPTLCSQSSSTITQKQH</sequence>
<feature type="transmembrane region" description="Helical" evidence="2">
    <location>
        <begin position="396"/>
        <end position="418"/>
    </location>
</feature>
<keyword evidence="4" id="KW-1185">Reference proteome</keyword>
<feature type="transmembrane region" description="Helical" evidence="2">
    <location>
        <begin position="136"/>
        <end position="159"/>
    </location>
</feature>
<keyword evidence="2" id="KW-1133">Transmembrane helix</keyword>
<evidence type="ECO:0000256" key="2">
    <source>
        <dbReference type="SAM" id="Phobius"/>
    </source>
</evidence>